<dbReference type="AlphaFoldDB" id="A0A2H0B6N7"/>
<dbReference type="EMBL" id="PCSR01000034">
    <property type="protein sequence ID" value="PIP53325.1"/>
    <property type="molecule type" value="Genomic_DNA"/>
</dbReference>
<protein>
    <recommendedName>
        <fullName evidence="4">DUF2178 domain-containing protein</fullName>
    </recommendedName>
</protein>
<gene>
    <name evidence="2" type="ORF">COX08_01570</name>
</gene>
<organism evidence="2 3">
    <name type="scientific">Candidatus Beckwithbacteria bacterium CG23_combo_of_CG06-09_8_20_14_all_34_8</name>
    <dbReference type="NCBI Taxonomy" id="1974497"/>
    <lineage>
        <taxon>Bacteria</taxon>
        <taxon>Candidatus Beckwithiibacteriota</taxon>
    </lineage>
</organism>
<evidence type="ECO:0000313" key="3">
    <source>
        <dbReference type="Proteomes" id="UP000229459"/>
    </source>
</evidence>
<dbReference type="Proteomes" id="UP000229459">
    <property type="component" value="Unassembled WGS sequence"/>
</dbReference>
<dbReference type="Pfam" id="PF09946">
    <property type="entry name" value="DUF2178"/>
    <property type="match status" value="1"/>
</dbReference>
<feature type="transmembrane region" description="Helical" evidence="1">
    <location>
        <begin position="76"/>
        <end position="95"/>
    </location>
</feature>
<dbReference type="InterPro" id="IPR019235">
    <property type="entry name" value="DUF2178_TM"/>
</dbReference>
<keyword evidence="1" id="KW-0472">Membrane</keyword>
<name>A0A2H0B6N7_9BACT</name>
<feature type="transmembrane region" description="Helical" evidence="1">
    <location>
        <begin position="39"/>
        <end position="56"/>
    </location>
</feature>
<evidence type="ECO:0000256" key="1">
    <source>
        <dbReference type="SAM" id="Phobius"/>
    </source>
</evidence>
<evidence type="ECO:0008006" key="4">
    <source>
        <dbReference type="Google" id="ProtNLM"/>
    </source>
</evidence>
<comment type="caution">
    <text evidence="2">The sequence shown here is derived from an EMBL/GenBank/DDBJ whole genome shotgun (WGS) entry which is preliminary data.</text>
</comment>
<keyword evidence="1" id="KW-0812">Transmembrane</keyword>
<feature type="transmembrane region" description="Helical" evidence="1">
    <location>
        <begin position="16"/>
        <end position="33"/>
    </location>
</feature>
<keyword evidence="1" id="KW-1133">Transmembrane helix</keyword>
<accession>A0A2H0B6N7</accession>
<proteinExistence type="predicted"/>
<sequence length="137" mass="15394">MTMFLINMDIKKYRQIRVIITLFVSVTVSISTIQNNLTLAIAGVITGMLFLSLVRAKTKIVIDEREKTIREKAAQMAYAIFAPTIGLGALIMIILGKNSVYIFALGQIFAYLTLFFITVYAISYYFLNRKYGGSDAE</sequence>
<reference evidence="2 3" key="1">
    <citation type="submission" date="2017-09" db="EMBL/GenBank/DDBJ databases">
        <title>Depth-based differentiation of microbial function through sediment-hosted aquifers and enrichment of novel symbionts in the deep terrestrial subsurface.</title>
        <authorList>
            <person name="Probst A.J."/>
            <person name="Ladd B."/>
            <person name="Jarett J.K."/>
            <person name="Geller-Mcgrath D.E."/>
            <person name="Sieber C.M."/>
            <person name="Emerson J.B."/>
            <person name="Anantharaman K."/>
            <person name="Thomas B.C."/>
            <person name="Malmstrom R."/>
            <person name="Stieglmeier M."/>
            <person name="Klingl A."/>
            <person name="Woyke T."/>
            <person name="Ryan C.M."/>
            <person name="Banfield J.F."/>
        </authorList>
    </citation>
    <scope>NUCLEOTIDE SEQUENCE [LARGE SCALE GENOMIC DNA]</scope>
    <source>
        <strain evidence="2">CG23_combo_of_CG06-09_8_20_14_all_34_8</strain>
    </source>
</reference>
<feature type="transmembrane region" description="Helical" evidence="1">
    <location>
        <begin position="101"/>
        <end position="127"/>
    </location>
</feature>
<evidence type="ECO:0000313" key="2">
    <source>
        <dbReference type="EMBL" id="PIP53325.1"/>
    </source>
</evidence>